<dbReference type="Proteomes" id="UP000193749">
    <property type="component" value="Unassembled WGS sequence"/>
</dbReference>
<evidence type="ECO:0000313" key="12">
    <source>
        <dbReference type="EMBL" id="ORM94236.1"/>
    </source>
</evidence>
<dbReference type="InterPro" id="IPR024744">
    <property type="entry name" value="CSS-motif_dom"/>
</dbReference>
<keyword evidence="7 10" id="KW-1133">Transmembrane helix</keyword>
<dbReference type="Gene3D" id="3.20.20.450">
    <property type="entry name" value="EAL domain"/>
    <property type="match status" value="1"/>
</dbReference>
<keyword evidence="3" id="KW-1003">Cell membrane</keyword>
<dbReference type="RefSeq" id="WP_084876069.1">
    <property type="nucleotide sequence ID" value="NZ_JAGGMY010000001.1"/>
</dbReference>
<dbReference type="InterPro" id="IPR001633">
    <property type="entry name" value="EAL_dom"/>
</dbReference>
<accession>A0A1X1EW25</accession>
<protein>
    <recommendedName>
        <fullName evidence="2">cyclic-guanylate-specific phosphodiesterase</fullName>
        <ecNumber evidence="2">3.1.4.52</ecNumber>
    </recommendedName>
</protein>
<dbReference type="InterPro" id="IPR050706">
    <property type="entry name" value="Cyclic-di-GMP_PDE-like"/>
</dbReference>
<keyword evidence="8 10" id="KW-0472">Membrane</keyword>
<dbReference type="PANTHER" id="PTHR33121">
    <property type="entry name" value="CYCLIC DI-GMP PHOSPHODIESTERASE PDEF"/>
    <property type="match status" value="1"/>
</dbReference>
<name>A0A1X1EW25_PANCY</name>
<evidence type="ECO:0000256" key="1">
    <source>
        <dbReference type="ARBA" id="ARBA00004651"/>
    </source>
</evidence>
<comment type="subcellular location">
    <subcellularLocation>
        <location evidence="1">Cell membrane</location>
        <topology evidence="1">Multi-pass membrane protein</topology>
    </subcellularLocation>
</comment>
<keyword evidence="5 10" id="KW-0812">Transmembrane</keyword>
<dbReference type="GO" id="GO:0005886">
    <property type="term" value="C:plasma membrane"/>
    <property type="evidence" value="ECO:0007669"/>
    <property type="project" value="UniProtKB-SubCell"/>
</dbReference>
<keyword evidence="4" id="KW-0973">c-di-GMP</keyword>
<dbReference type="PROSITE" id="PS50883">
    <property type="entry name" value="EAL"/>
    <property type="match status" value="1"/>
</dbReference>
<evidence type="ECO:0000256" key="10">
    <source>
        <dbReference type="SAM" id="Phobius"/>
    </source>
</evidence>
<evidence type="ECO:0000313" key="13">
    <source>
        <dbReference type="Proteomes" id="UP000193749"/>
    </source>
</evidence>
<dbReference type="SMART" id="SM00052">
    <property type="entry name" value="EAL"/>
    <property type="match status" value="1"/>
</dbReference>
<evidence type="ECO:0000256" key="4">
    <source>
        <dbReference type="ARBA" id="ARBA00022636"/>
    </source>
</evidence>
<evidence type="ECO:0000256" key="3">
    <source>
        <dbReference type="ARBA" id="ARBA00022475"/>
    </source>
</evidence>
<dbReference type="Pfam" id="PF12792">
    <property type="entry name" value="CSS-motif"/>
    <property type="match status" value="1"/>
</dbReference>
<comment type="caution">
    <text evidence="12">The sequence shown here is derived from an EMBL/GenBank/DDBJ whole genome shotgun (WGS) entry which is preliminary data.</text>
</comment>
<feature type="domain" description="EAL" evidence="11">
    <location>
        <begin position="265"/>
        <end position="518"/>
    </location>
</feature>
<evidence type="ECO:0000256" key="7">
    <source>
        <dbReference type="ARBA" id="ARBA00022989"/>
    </source>
</evidence>
<dbReference type="GO" id="GO:0071111">
    <property type="term" value="F:cyclic-guanylate-specific phosphodiesterase activity"/>
    <property type="evidence" value="ECO:0007669"/>
    <property type="project" value="UniProtKB-EC"/>
</dbReference>
<dbReference type="AlphaFoldDB" id="A0A1X1EW25"/>
<evidence type="ECO:0000256" key="5">
    <source>
        <dbReference type="ARBA" id="ARBA00022692"/>
    </source>
</evidence>
<proteinExistence type="predicted"/>
<evidence type="ECO:0000259" key="11">
    <source>
        <dbReference type="PROSITE" id="PS50883"/>
    </source>
</evidence>
<feature type="transmembrane region" description="Helical" evidence="10">
    <location>
        <begin position="17"/>
        <end position="41"/>
    </location>
</feature>
<evidence type="ECO:0000256" key="2">
    <source>
        <dbReference type="ARBA" id="ARBA00012282"/>
    </source>
</evidence>
<reference evidence="12 13" key="1">
    <citation type="journal article" date="2017" name="Antonie Van Leeuwenhoek">
        <title>Phylogenomic resolution of the bacterial genus Pantoea and its relationship with Erwinia and Tatumella.</title>
        <authorList>
            <person name="Palmer M."/>
            <person name="Steenkamp E.T."/>
            <person name="Coetzee M.P."/>
            <person name="Chan W.Y."/>
            <person name="van Zyl E."/>
            <person name="De Maayer P."/>
            <person name="Coutinho T.A."/>
            <person name="Blom J."/>
            <person name="Smits T.H."/>
            <person name="Duffy B."/>
            <person name="Venter S.N."/>
        </authorList>
    </citation>
    <scope>NUCLEOTIDE SEQUENCE [LARGE SCALE GENOMIC DNA]</scope>
    <source>
        <strain evidence="12 13">LMG 2657</strain>
    </source>
</reference>
<keyword evidence="13" id="KW-1185">Reference proteome</keyword>
<keyword evidence="6" id="KW-0378">Hydrolase</keyword>
<dbReference type="EMBL" id="MLJI01000001">
    <property type="protein sequence ID" value="ORM94236.1"/>
    <property type="molecule type" value="Genomic_DNA"/>
</dbReference>
<dbReference type="OrthoDB" id="675397at2"/>
<sequence>MPLSGTFKRHATYSRRIAWSSVIVGVVFFLLFVTVMLTLAWQKRVQQHALLLSHSRDDLQQVMTTLVGTLYPLQQYTQLECSNVGRELTSRAAFAGNIRAILLVRDGDAYCSSATGAFRLPVTDISPESELERDRDVRLLGGTPLQPAKPALALWLKTPGKAETGILTTMNLSLTPYQLLASYHPEITGMALIVGDRAIMSGSNQVVRVSDLPPALASMSLNHDAMRFVLFGSILALRDYHLILLSGILFALVVGGTCWLLLTLHQRPGKEIMQGIKRGQFHVEYQPLVTAHDGRPYGVEALLRWTHPSEGLIPPDAFISYAEAQNLIIPLTRHLFKLVARDAHAMCDHLPRGTRMGLNLSPLHLASDSFRSDVQNWIADMPANHFNYVFEITERTMVKEKNAGEIFAWLHDNDIKIAIDDFGTGHSALIYLERYPFDYLKIDRGFVQSIGTETVTSPVLDAVLQLAKKLNLKTVAEGVETGDQAAWLINRGVTHLQGYLFSRPLKPENLVDYYQQQQLVAAG</sequence>
<feature type="transmembrane region" description="Helical" evidence="10">
    <location>
        <begin position="242"/>
        <end position="262"/>
    </location>
</feature>
<organism evidence="12 13">
    <name type="scientific">Pantoea cypripedii</name>
    <name type="common">Pectobacterium cypripedii</name>
    <name type="synonym">Erwinia cypripedii</name>
    <dbReference type="NCBI Taxonomy" id="55209"/>
    <lineage>
        <taxon>Bacteria</taxon>
        <taxon>Pseudomonadati</taxon>
        <taxon>Pseudomonadota</taxon>
        <taxon>Gammaproteobacteria</taxon>
        <taxon>Enterobacterales</taxon>
        <taxon>Erwiniaceae</taxon>
        <taxon>Pantoea</taxon>
    </lineage>
</organism>
<evidence type="ECO:0000256" key="9">
    <source>
        <dbReference type="ARBA" id="ARBA00034290"/>
    </source>
</evidence>
<dbReference type="PANTHER" id="PTHR33121:SF73">
    <property type="entry name" value="CYCLIC DI-GMP PHOSPHODIESTERASE PDEN-RELATED"/>
    <property type="match status" value="1"/>
</dbReference>
<comment type="catalytic activity">
    <reaction evidence="9">
        <text>3',3'-c-di-GMP + H2O = 5'-phosphoguanylyl(3'-&gt;5')guanosine + H(+)</text>
        <dbReference type="Rhea" id="RHEA:24902"/>
        <dbReference type="ChEBI" id="CHEBI:15377"/>
        <dbReference type="ChEBI" id="CHEBI:15378"/>
        <dbReference type="ChEBI" id="CHEBI:58754"/>
        <dbReference type="ChEBI" id="CHEBI:58805"/>
        <dbReference type="EC" id="3.1.4.52"/>
    </reaction>
</comment>
<dbReference type="CDD" id="cd01948">
    <property type="entry name" value="EAL"/>
    <property type="match status" value="1"/>
</dbReference>
<dbReference type="InterPro" id="IPR035919">
    <property type="entry name" value="EAL_sf"/>
</dbReference>
<dbReference type="EC" id="3.1.4.52" evidence="2"/>
<gene>
    <name evidence="12" type="ORF">HA50_13070</name>
</gene>
<evidence type="ECO:0000256" key="6">
    <source>
        <dbReference type="ARBA" id="ARBA00022801"/>
    </source>
</evidence>
<dbReference type="NCBIfam" id="NF007839">
    <property type="entry name" value="PRK10551.1"/>
    <property type="match status" value="1"/>
</dbReference>
<dbReference type="SUPFAM" id="SSF141868">
    <property type="entry name" value="EAL domain-like"/>
    <property type="match status" value="1"/>
</dbReference>
<dbReference type="Pfam" id="PF00563">
    <property type="entry name" value="EAL"/>
    <property type="match status" value="1"/>
</dbReference>
<dbReference type="STRING" id="55209.HA50_13070"/>
<evidence type="ECO:0000256" key="8">
    <source>
        <dbReference type="ARBA" id="ARBA00023136"/>
    </source>
</evidence>